<keyword evidence="2" id="KW-1185">Reference proteome</keyword>
<accession>Q7UJV4</accession>
<reference evidence="1 2" key="1">
    <citation type="journal article" date="2003" name="Proc. Natl. Acad. Sci. U.S.A.">
        <title>Complete genome sequence of the marine planctomycete Pirellula sp. strain 1.</title>
        <authorList>
            <person name="Gloeckner F.O."/>
            <person name="Kube M."/>
            <person name="Bauer M."/>
            <person name="Teeling H."/>
            <person name="Lombardot T."/>
            <person name="Ludwig W."/>
            <person name="Gade D."/>
            <person name="Beck A."/>
            <person name="Borzym K."/>
            <person name="Heitmann K."/>
            <person name="Rabus R."/>
            <person name="Schlesner H."/>
            <person name="Amann R."/>
            <person name="Reinhardt R."/>
        </authorList>
    </citation>
    <scope>NUCLEOTIDE SEQUENCE [LARGE SCALE GENOMIC DNA]</scope>
    <source>
        <strain evidence="2">DSM 10527 / NCIMB 13988 / SH1</strain>
    </source>
</reference>
<protein>
    <submittedName>
        <fullName evidence="1">Uncharacterized protein</fullName>
    </submittedName>
</protein>
<evidence type="ECO:0000313" key="2">
    <source>
        <dbReference type="Proteomes" id="UP000001025"/>
    </source>
</evidence>
<dbReference type="KEGG" id="rba:RB11031"/>
<proteinExistence type="predicted"/>
<dbReference type="EMBL" id="BX294152">
    <property type="protein sequence ID" value="CAD77127.1"/>
    <property type="molecule type" value="Genomic_DNA"/>
</dbReference>
<dbReference type="STRING" id="243090.RB11031"/>
<dbReference type="HOGENOM" id="CLU_2901245_0_0_0"/>
<sequence>MYPKNGYSALGATSANRQGEWTSRLNSRWRWRMRRRWRNFHRLERAHDYETSSFAREHALVR</sequence>
<name>Q7UJV4_RHOBA</name>
<gene>
    <name evidence="1" type="ordered locus">RB11031</name>
</gene>
<evidence type="ECO:0000313" key="1">
    <source>
        <dbReference type="EMBL" id="CAD77127.1"/>
    </source>
</evidence>
<dbReference type="Proteomes" id="UP000001025">
    <property type="component" value="Chromosome"/>
</dbReference>
<organism evidence="1 2">
    <name type="scientific">Rhodopirellula baltica (strain DSM 10527 / NCIMB 13988 / SH1)</name>
    <dbReference type="NCBI Taxonomy" id="243090"/>
    <lineage>
        <taxon>Bacteria</taxon>
        <taxon>Pseudomonadati</taxon>
        <taxon>Planctomycetota</taxon>
        <taxon>Planctomycetia</taxon>
        <taxon>Pirellulales</taxon>
        <taxon>Pirellulaceae</taxon>
        <taxon>Rhodopirellula</taxon>
    </lineage>
</organism>
<dbReference type="AlphaFoldDB" id="Q7UJV4"/>
<dbReference type="InParanoid" id="Q7UJV4"/>
<dbReference type="EnsemblBacteria" id="CAD77127">
    <property type="protein sequence ID" value="CAD77127"/>
    <property type="gene ID" value="RB11031"/>
</dbReference>